<evidence type="ECO:0008006" key="4">
    <source>
        <dbReference type="Google" id="ProtNLM"/>
    </source>
</evidence>
<organism evidence="2 3">
    <name type="scientific">Prorocentrum cordatum</name>
    <dbReference type="NCBI Taxonomy" id="2364126"/>
    <lineage>
        <taxon>Eukaryota</taxon>
        <taxon>Sar</taxon>
        <taxon>Alveolata</taxon>
        <taxon>Dinophyceae</taxon>
        <taxon>Prorocentrales</taxon>
        <taxon>Prorocentraceae</taxon>
        <taxon>Prorocentrum</taxon>
    </lineage>
</organism>
<dbReference type="Proteomes" id="UP001189429">
    <property type="component" value="Unassembled WGS sequence"/>
</dbReference>
<keyword evidence="1" id="KW-0812">Transmembrane</keyword>
<reference evidence="2" key="1">
    <citation type="submission" date="2023-10" db="EMBL/GenBank/DDBJ databases">
        <authorList>
            <person name="Chen Y."/>
            <person name="Shah S."/>
            <person name="Dougan E. K."/>
            <person name="Thang M."/>
            <person name="Chan C."/>
        </authorList>
    </citation>
    <scope>NUCLEOTIDE SEQUENCE [LARGE SCALE GENOMIC DNA]</scope>
</reference>
<evidence type="ECO:0000313" key="2">
    <source>
        <dbReference type="EMBL" id="CAK0834187.1"/>
    </source>
</evidence>
<comment type="caution">
    <text evidence="2">The sequence shown here is derived from an EMBL/GenBank/DDBJ whole genome shotgun (WGS) entry which is preliminary data.</text>
</comment>
<protein>
    <recommendedName>
        <fullName evidence="4">Mannosyltransferase</fullName>
    </recommendedName>
</protein>
<feature type="transmembrane region" description="Helical" evidence="1">
    <location>
        <begin position="24"/>
        <end position="47"/>
    </location>
</feature>
<evidence type="ECO:0000256" key="1">
    <source>
        <dbReference type="SAM" id="Phobius"/>
    </source>
</evidence>
<gene>
    <name evidence="2" type="ORF">PCOR1329_LOCUS31666</name>
</gene>
<name>A0ABN9SQL5_9DINO</name>
<keyword evidence="1" id="KW-0472">Membrane</keyword>
<evidence type="ECO:0000313" key="3">
    <source>
        <dbReference type="Proteomes" id="UP001189429"/>
    </source>
</evidence>
<proteinExistence type="predicted"/>
<keyword evidence="1" id="KW-1133">Transmembrane helix</keyword>
<accession>A0ABN9SQL5</accession>
<sequence length="137" mass="14297">MAAAARGLDRAELRQKKKGGLDSLPLCLAGLVLSVVFLSTAQMMFYLRADTTHALHFVAGESGVPGLVWNGSHHVQTKAHSVEFGAAPALRGRSRAALAGASAPHGEASQGGRRQCHLGGPFGGFIPGCSKVVERRN</sequence>
<keyword evidence="3" id="KW-1185">Reference proteome</keyword>
<dbReference type="EMBL" id="CAUYUJ010012558">
    <property type="protein sequence ID" value="CAK0834187.1"/>
    <property type="molecule type" value="Genomic_DNA"/>
</dbReference>